<dbReference type="EMBL" id="CP134878">
    <property type="protein sequence ID" value="WNM19344.1"/>
    <property type="molecule type" value="Genomic_DNA"/>
</dbReference>
<feature type="transmembrane region" description="Helical" evidence="1">
    <location>
        <begin position="42"/>
        <end position="59"/>
    </location>
</feature>
<dbReference type="KEGG" id="fcj:RN605_08525"/>
<evidence type="ECO:0000313" key="5">
    <source>
        <dbReference type="Proteomes" id="UP001304515"/>
    </source>
</evidence>
<dbReference type="PANTHER" id="PTHR28008">
    <property type="entry name" value="DOMAIN PROTEIN, PUTATIVE (AFU_ORTHOLOGUE AFUA_3G10980)-RELATED"/>
    <property type="match status" value="1"/>
</dbReference>
<keyword evidence="1" id="KW-1133">Transmembrane helix</keyword>
<proteinExistence type="predicted"/>
<dbReference type="Proteomes" id="UP001304515">
    <property type="component" value="Chromosome"/>
</dbReference>
<keyword evidence="5" id="KW-1185">Reference proteome</keyword>
<dbReference type="PANTHER" id="PTHR28008:SF1">
    <property type="entry name" value="DOMAIN PROTEIN, PUTATIVE (AFU_ORTHOLOGUE AFUA_3G10980)-RELATED"/>
    <property type="match status" value="1"/>
</dbReference>
<evidence type="ECO:0000313" key="3">
    <source>
        <dbReference type="EMBL" id="WNM19344.1"/>
    </source>
</evidence>
<keyword evidence="1" id="KW-0472">Membrane</keyword>
<reference evidence="3 5" key="1">
    <citation type="submission" date="2023-09" db="EMBL/GenBank/DDBJ databases">
        <title>Flavobacterium sp. a novel bacteria isolate from Pepper rhizosphere.</title>
        <authorList>
            <person name="Peng Y."/>
            <person name="Lee J."/>
        </authorList>
    </citation>
    <scope>NUCLEOTIDE SEQUENCE</scope>
    <source>
        <strain evidence="3">PMR2A8</strain>
        <strain evidence="4 5">PMTSA4</strain>
    </source>
</reference>
<dbReference type="Pfam" id="PF04892">
    <property type="entry name" value="VanZ"/>
    <property type="match status" value="1"/>
</dbReference>
<feature type="domain" description="VanZ-like" evidence="2">
    <location>
        <begin position="36"/>
        <end position="120"/>
    </location>
</feature>
<feature type="transmembrane region" description="Helical" evidence="1">
    <location>
        <begin position="71"/>
        <end position="88"/>
    </location>
</feature>
<evidence type="ECO:0000256" key="1">
    <source>
        <dbReference type="SAM" id="Phobius"/>
    </source>
</evidence>
<gene>
    <name evidence="4" type="ORF">RN605_08525</name>
    <name evidence="3" type="ORF">RN608_01355</name>
</gene>
<dbReference type="AlphaFoldDB" id="A0AA96EVN5"/>
<evidence type="ECO:0000259" key="2">
    <source>
        <dbReference type="Pfam" id="PF04892"/>
    </source>
</evidence>
<dbReference type="NCBIfam" id="NF037970">
    <property type="entry name" value="vanZ_1"/>
    <property type="match status" value="1"/>
</dbReference>
<dbReference type="RefSeq" id="WP_313324200.1">
    <property type="nucleotide sequence ID" value="NZ_CP134878.1"/>
</dbReference>
<feature type="transmembrane region" description="Helical" evidence="1">
    <location>
        <begin position="100"/>
        <end position="121"/>
    </location>
</feature>
<evidence type="ECO:0000313" key="4">
    <source>
        <dbReference type="EMBL" id="WNM20733.1"/>
    </source>
</evidence>
<keyword evidence="1" id="KW-0812">Transmembrane</keyword>
<protein>
    <submittedName>
        <fullName evidence="3">VanZ family protein</fullName>
    </submittedName>
</protein>
<name>A0AA96EVN5_9FLAO</name>
<dbReference type="InterPro" id="IPR006976">
    <property type="entry name" value="VanZ-like"/>
</dbReference>
<dbReference type="EMBL" id="CP134890">
    <property type="protein sequence ID" value="WNM20733.1"/>
    <property type="molecule type" value="Genomic_DNA"/>
</dbReference>
<accession>A0AA96EVN5</accession>
<organism evidence="3">
    <name type="scientific">Flavobacterium capsici</name>
    <dbReference type="NCBI Taxonomy" id="3075618"/>
    <lineage>
        <taxon>Bacteria</taxon>
        <taxon>Pseudomonadati</taxon>
        <taxon>Bacteroidota</taxon>
        <taxon>Flavobacteriia</taxon>
        <taxon>Flavobacteriales</taxon>
        <taxon>Flavobacteriaceae</taxon>
        <taxon>Flavobacterium</taxon>
    </lineage>
</organism>
<accession>A0AA96EY08</accession>
<sequence length="130" mass="14802">MAHKNFWLAIALLWTSIIFYLCLIDSSELPSLGIKVEGFDKVVHFSFHFIFTVFWVIYLNVTNTSVTRKQVTNVIIASFLIGVTIEFLQGEFTTTRNADIIDVLANSLGTVTSGFIMYFIVNRINKLKTQ</sequence>